<dbReference type="Proteomes" id="UP000191980">
    <property type="component" value="Unassembled WGS sequence"/>
</dbReference>
<keyword evidence="5" id="KW-0963">Cytoplasm</keyword>
<organism evidence="7 8">
    <name type="scientific">Methyloprofundus sedimenti</name>
    <dbReference type="NCBI Taxonomy" id="1420851"/>
    <lineage>
        <taxon>Bacteria</taxon>
        <taxon>Pseudomonadati</taxon>
        <taxon>Pseudomonadota</taxon>
        <taxon>Gammaproteobacteria</taxon>
        <taxon>Methylococcales</taxon>
        <taxon>Methylococcaceae</taxon>
        <taxon>Methyloprofundus</taxon>
    </lineage>
</organism>
<dbReference type="InterPro" id="IPR027417">
    <property type="entry name" value="P-loop_NTPase"/>
</dbReference>
<dbReference type="UniPathway" id="UPA00241">
    <property type="reaction ID" value="UER00356"/>
</dbReference>
<dbReference type="Pfam" id="PF01121">
    <property type="entry name" value="CoaE"/>
    <property type="match status" value="1"/>
</dbReference>
<dbReference type="SUPFAM" id="SSF52540">
    <property type="entry name" value="P-loop containing nucleoside triphosphate hydrolases"/>
    <property type="match status" value="1"/>
</dbReference>
<dbReference type="OrthoDB" id="9812943at2"/>
<evidence type="ECO:0000256" key="2">
    <source>
        <dbReference type="ARBA" id="ARBA00022741"/>
    </source>
</evidence>
<keyword evidence="2 5" id="KW-0547">Nucleotide-binding</keyword>
<name>A0A1V8M2T3_9GAMM</name>
<keyword evidence="8" id="KW-1185">Reference proteome</keyword>
<comment type="catalytic activity">
    <reaction evidence="5">
        <text>3'-dephospho-CoA + ATP = ADP + CoA + H(+)</text>
        <dbReference type="Rhea" id="RHEA:18245"/>
        <dbReference type="ChEBI" id="CHEBI:15378"/>
        <dbReference type="ChEBI" id="CHEBI:30616"/>
        <dbReference type="ChEBI" id="CHEBI:57287"/>
        <dbReference type="ChEBI" id="CHEBI:57328"/>
        <dbReference type="ChEBI" id="CHEBI:456216"/>
        <dbReference type="EC" id="2.7.1.24"/>
    </reaction>
</comment>
<dbReference type="HAMAP" id="MF_00376">
    <property type="entry name" value="Dephospho_CoA_kinase"/>
    <property type="match status" value="1"/>
</dbReference>
<dbReference type="GO" id="GO:0015937">
    <property type="term" value="P:coenzyme A biosynthetic process"/>
    <property type="evidence" value="ECO:0007669"/>
    <property type="project" value="UniProtKB-UniRule"/>
</dbReference>
<dbReference type="NCBIfam" id="TIGR00152">
    <property type="entry name" value="dephospho-CoA kinase"/>
    <property type="match status" value="1"/>
</dbReference>
<feature type="binding site" evidence="5">
    <location>
        <begin position="11"/>
        <end position="16"/>
    </location>
    <ligand>
        <name>ATP</name>
        <dbReference type="ChEBI" id="CHEBI:30616"/>
    </ligand>
</feature>
<dbReference type="InterPro" id="IPR001977">
    <property type="entry name" value="Depp_CoAkinase"/>
</dbReference>
<accession>A0A1V8M2T3</accession>
<dbReference type="AlphaFoldDB" id="A0A1V8M2T3"/>
<evidence type="ECO:0000256" key="4">
    <source>
        <dbReference type="ARBA" id="ARBA00022993"/>
    </source>
</evidence>
<comment type="subcellular location">
    <subcellularLocation>
        <location evidence="5">Cytoplasm</location>
    </subcellularLocation>
</comment>
<dbReference type="EC" id="2.7.1.24" evidence="5 6"/>
<evidence type="ECO:0000256" key="1">
    <source>
        <dbReference type="ARBA" id="ARBA00009018"/>
    </source>
</evidence>
<dbReference type="PANTHER" id="PTHR10695:SF46">
    <property type="entry name" value="BIFUNCTIONAL COENZYME A SYNTHASE-RELATED"/>
    <property type="match status" value="1"/>
</dbReference>
<evidence type="ECO:0000256" key="3">
    <source>
        <dbReference type="ARBA" id="ARBA00022840"/>
    </source>
</evidence>
<dbReference type="GO" id="GO:0005524">
    <property type="term" value="F:ATP binding"/>
    <property type="evidence" value="ECO:0007669"/>
    <property type="project" value="UniProtKB-UniRule"/>
</dbReference>
<evidence type="ECO:0000313" key="7">
    <source>
        <dbReference type="EMBL" id="OQK15743.1"/>
    </source>
</evidence>
<dbReference type="PANTHER" id="PTHR10695">
    <property type="entry name" value="DEPHOSPHO-COA KINASE-RELATED"/>
    <property type="match status" value="1"/>
</dbReference>
<sequence length="197" mass="22083">MYKVGLTGGIGCGKSTVSDLFKQHAIPVIDADKIAHELVTPGQKALEQIKTDFGTHCINPDGSMNRSKLRDCIFQDAKKKRLLENIIHPLVYAEIDQQVSKLTTPYVIISVPLLIETGMQSLVDHILVIDCPMEMQVNRVKLRDKLSDSLITSIINSQVSRTERLAHADSIIYNTQDLSYLSQQVKTLHNQFLKQAQ</sequence>
<dbReference type="PROSITE" id="PS51219">
    <property type="entry name" value="DPCK"/>
    <property type="match status" value="1"/>
</dbReference>
<reference evidence="7 8" key="1">
    <citation type="submission" date="2015-12" db="EMBL/GenBank/DDBJ databases">
        <authorList>
            <person name="Shamseldin A."/>
            <person name="Moawad H."/>
            <person name="Abd El-Rahim W.M."/>
            <person name="Sadowsky M.J."/>
        </authorList>
    </citation>
    <scope>NUCLEOTIDE SEQUENCE [LARGE SCALE GENOMIC DNA]</scope>
    <source>
        <strain evidence="7 8">WF1</strain>
    </source>
</reference>
<evidence type="ECO:0000313" key="8">
    <source>
        <dbReference type="Proteomes" id="UP000191980"/>
    </source>
</evidence>
<protein>
    <recommendedName>
        <fullName evidence="5 6">Dephospho-CoA kinase</fullName>
        <ecNumber evidence="5 6">2.7.1.24</ecNumber>
    </recommendedName>
    <alternativeName>
        <fullName evidence="5">Dephosphocoenzyme A kinase</fullName>
    </alternativeName>
</protein>
<dbReference type="GO" id="GO:0005737">
    <property type="term" value="C:cytoplasm"/>
    <property type="evidence" value="ECO:0007669"/>
    <property type="project" value="UniProtKB-SubCell"/>
</dbReference>
<gene>
    <name evidence="5 7" type="primary">coaE</name>
    <name evidence="7" type="ORF">AU255_16195</name>
</gene>
<dbReference type="EMBL" id="LPUF01000003">
    <property type="protein sequence ID" value="OQK15743.1"/>
    <property type="molecule type" value="Genomic_DNA"/>
</dbReference>
<dbReference type="STRING" id="1420851.AU255_16195"/>
<proteinExistence type="inferred from homology"/>
<keyword evidence="4 5" id="KW-0173">Coenzyme A biosynthesis</keyword>
<evidence type="ECO:0000256" key="6">
    <source>
        <dbReference type="NCBIfam" id="TIGR00152"/>
    </source>
</evidence>
<dbReference type="GO" id="GO:0004140">
    <property type="term" value="F:dephospho-CoA kinase activity"/>
    <property type="evidence" value="ECO:0007669"/>
    <property type="project" value="UniProtKB-UniRule"/>
</dbReference>
<evidence type="ECO:0000256" key="5">
    <source>
        <dbReference type="HAMAP-Rule" id="MF_00376"/>
    </source>
</evidence>
<comment type="caution">
    <text evidence="7">The sequence shown here is derived from an EMBL/GenBank/DDBJ whole genome shotgun (WGS) entry which is preliminary data.</text>
</comment>
<dbReference type="RefSeq" id="WP_080523977.1">
    <property type="nucleotide sequence ID" value="NZ_LPUF01000003.1"/>
</dbReference>
<keyword evidence="5" id="KW-0808">Transferase</keyword>
<comment type="function">
    <text evidence="5">Catalyzes the phosphorylation of the 3'-hydroxyl group of dephosphocoenzyme A to form coenzyme A.</text>
</comment>
<comment type="pathway">
    <text evidence="5">Cofactor biosynthesis; coenzyme A biosynthesis; CoA from (R)-pantothenate: step 5/5.</text>
</comment>
<keyword evidence="5 7" id="KW-0418">Kinase</keyword>
<dbReference type="Gene3D" id="3.40.50.300">
    <property type="entry name" value="P-loop containing nucleotide triphosphate hydrolases"/>
    <property type="match status" value="1"/>
</dbReference>
<dbReference type="CDD" id="cd02022">
    <property type="entry name" value="DPCK"/>
    <property type="match status" value="1"/>
</dbReference>
<keyword evidence="3 5" id="KW-0067">ATP-binding</keyword>
<comment type="similarity">
    <text evidence="1 5">Belongs to the CoaE family.</text>
</comment>